<evidence type="ECO:0000313" key="5">
    <source>
        <dbReference type="Proteomes" id="UP000288096"/>
    </source>
</evidence>
<dbReference type="GO" id="GO:0008757">
    <property type="term" value="F:S-adenosylmethionine-dependent methyltransferase activity"/>
    <property type="evidence" value="ECO:0007669"/>
    <property type="project" value="UniProtKB-ARBA"/>
</dbReference>
<evidence type="ECO:0000256" key="1">
    <source>
        <dbReference type="ARBA" id="ARBA00022603"/>
    </source>
</evidence>
<evidence type="ECO:0000313" key="4">
    <source>
        <dbReference type="EMBL" id="GBC59317.1"/>
    </source>
</evidence>
<evidence type="ECO:0000256" key="2">
    <source>
        <dbReference type="ARBA" id="ARBA00022691"/>
    </source>
</evidence>
<dbReference type="PANTHER" id="PTHR47739:SF1">
    <property type="entry name" value="TRNA1(VAL) (ADENINE(37)-N6)-METHYLTRANSFERASE"/>
    <property type="match status" value="1"/>
</dbReference>
<reference evidence="5" key="2">
    <citation type="submission" date="2019-01" db="EMBL/GenBank/DDBJ databases">
        <title>Genome sequence of Desulfonema ishimotonii strain Tokyo 01.</title>
        <authorList>
            <person name="Fukui M."/>
        </authorList>
    </citation>
    <scope>NUCLEOTIDE SEQUENCE [LARGE SCALE GENOMIC DNA]</scope>
    <source>
        <strain evidence="5">Tokyo 01</strain>
    </source>
</reference>
<dbReference type="GO" id="GO:0008170">
    <property type="term" value="F:N-methyltransferase activity"/>
    <property type="evidence" value="ECO:0007669"/>
    <property type="project" value="UniProtKB-ARBA"/>
</dbReference>
<reference evidence="5" key="1">
    <citation type="submission" date="2017-11" db="EMBL/GenBank/DDBJ databases">
        <authorList>
            <person name="Watanabe M."/>
            <person name="Kojima H."/>
        </authorList>
    </citation>
    <scope>NUCLEOTIDE SEQUENCE [LARGE SCALE GENOMIC DNA]</scope>
    <source>
        <strain evidence="5">Tokyo 01</strain>
    </source>
</reference>
<keyword evidence="1" id="KW-0489">Methyltransferase</keyword>
<dbReference type="CDD" id="cd02440">
    <property type="entry name" value="AdoMet_MTases"/>
    <property type="match status" value="1"/>
</dbReference>
<dbReference type="SUPFAM" id="SSF53335">
    <property type="entry name" value="S-adenosyl-L-methionine-dependent methyltransferases"/>
    <property type="match status" value="1"/>
</dbReference>
<name>A0A401FQS8_9BACT</name>
<protein>
    <recommendedName>
        <fullName evidence="3">Methyltransferase small domain-containing protein</fullName>
    </recommendedName>
</protein>
<dbReference type="AlphaFoldDB" id="A0A401FQS8"/>
<dbReference type="PROSITE" id="PS00092">
    <property type="entry name" value="N6_MTASE"/>
    <property type="match status" value="1"/>
</dbReference>
<accession>A0A401FQS8</accession>
<keyword evidence="2" id="KW-0949">S-adenosyl-L-methionine</keyword>
<dbReference type="OrthoDB" id="5489421at2"/>
<dbReference type="EMBL" id="BEXT01000001">
    <property type="protein sequence ID" value="GBC59317.1"/>
    <property type="molecule type" value="Genomic_DNA"/>
</dbReference>
<dbReference type="Pfam" id="PF05175">
    <property type="entry name" value="MTS"/>
    <property type="match status" value="1"/>
</dbReference>
<dbReference type="Proteomes" id="UP000288096">
    <property type="component" value="Unassembled WGS sequence"/>
</dbReference>
<dbReference type="InterPro" id="IPR029063">
    <property type="entry name" value="SAM-dependent_MTases_sf"/>
</dbReference>
<dbReference type="RefSeq" id="WP_124326837.1">
    <property type="nucleotide sequence ID" value="NZ_BEXT01000001.1"/>
</dbReference>
<proteinExistence type="predicted"/>
<dbReference type="InterPro" id="IPR002052">
    <property type="entry name" value="DNA_methylase_N6_adenine_CS"/>
</dbReference>
<organism evidence="4 5">
    <name type="scientific">Desulfonema ishimotonii</name>
    <dbReference type="NCBI Taxonomy" id="45657"/>
    <lineage>
        <taxon>Bacteria</taxon>
        <taxon>Pseudomonadati</taxon>
        <taxon>Thermodesulfobacteriota</taxon>
        <taxon>Desulfobacteria</taxon>
        <taxon>Desulfobacterales</taxon>
        <taxon>Desulfococcaceae</taxon>
        <taxon>Desulfonema</taxon>
    </lineage>
</organism>
<sequence length="241" mass="26428">MADLLTSDTFFEGRIRVRQYRNGYRFSIDAVLLAHYAAQWRGGTVLDLGTGCGIIPMILAYRRPAVRIYGVEIQEALADIAAANIAANGMSDRITVLRQDMKTLTAPEVGGPVDMVVTNPPYRKAASGRMNPHMQRAIARHEVAATLSDVVETARRMLRVSGHFVAVYLAERTAELLSRMRASGIEPKSLRPIQSFADTDARLILAEGTQGGRPGMKIHPPLVIYTPDGAYTEEVSGFFLP</sequence>
<gene>
    <name evidence="4" type="ORF">DENIS_0254</name>
</gene>
<dbReference type="PANTHER" id="PTHR47739">
    <property type="entry name" value="TRNA1(VAL) (ADENINE(37)-N6)-METHYLTRANSFERASE"/>
    <property type="match status" value="1"/>
</dbReference>
<evidence type="ECO:0000259" key="3">
    <source>
        <dbReference type="Pfam" id="PF05175"/>
    </source>
</evidence>
<dbReference type="GO" id="GO:0003676">
    <property type="term" value="F:nucleic acid binding"/>
    <property type="evidence" value="ECO:0007669"/>
    <property type="project" value="InterPro"/>
</dbReference>
<dbReference type="InterPro" id="IPR007848">
    <property type="entry name" value="Small_mtfrase_dom"/>
</dbReference>
<dbReference type="InterPro" id="IPR050210">
    <property type="entry name" value="tRNA_Adenine-N(6)_MTase"/>
</dbReference>
<dbReference type="GO" id="GO:0032259">
    <property type="term" value="P:methylation"/>
    <property type="evidence" value="ECO:0007669"/>
    <property type="project" value="UniProtKB-KW"/>
</dbReference>
<comment type="caution">
    <text evidence="4">The sequence shown here is derived from an EMBL/GenBank/DDBJ whole genome shotgun (WGS) entry which is preliminary data.</text>
</comment>
<feature type="domain" description="Methyltransferase small" evidence="3">
    <location>
        <begin position="31"/>
        <end position="128"/>
    </location>
</feature>
<dbReference type="Gene3D" id="3.40.50.150">
    <property type="entry name" value="Vaccinia Virus protein VP39"/>
    <property type="match status" value="1"/>
</dbReference>
<keyword evidence="5" id="KW-1185">Reference proteome</keyword>
<keyword evidence="1" id="KW-0808">Transferase</keyword>